<feature type="region of interest" description="Disordered" evidence="1">
    <location>
        <begin position="1"/>
        <end position="37"/>
    </location>
</feature>
<proteinExistence type="predicted"/>
<accession>A0A6J4VYH2</accession>
<protein>
    <submittedName>
        <fullName evidence="2">Uncharacterized protein</fullName>
    </submittedName>
</protein>
<organism evidence="2">
    <name type="scientific">uncultured Thermomicrobiales bacterium</name>
    <dbReference type="NCBI Taxonomy" id="1645740"/>
    <lineage>
        <taxon>Bacteria</taxon>
        <taxon>Pseudomonadati</taxon>
        <taxon>Thermomicrobiota</taxon>
        <taxon>Thermomicrobia</taxon>
        <taxon>Thermomicrobiales</taxon>
        <taxon>environmental samples</taxon>
    </lineage>
</organism>
<name>A0A6J4VYH2_9BACT</name>
<evidence type="ECO:0000256" key="1">
    <source>
        <dbReference type="SAM" id="MobiDB-lite"/>
    </source>
</evidence>
<evidence type="ECO:0000313" key="2">
    <source>
        <dbReference type="EMBL" id="CAA9590097.1"/>
    </source>
</evidence>
<dbReference type="AlphaFoldDB" id="A0A6J4VYH2"/>
<gene>
    <name evidence="2" type="ORF">AVDCRST_MAG88-4733</name>
</gene>
<reference evidence="2" key="1">
    <citation type="submission" date="2020-02" db="EMBL/GenBank/DDBJ databases">
        <authorList>
            <person name="Meier V. D."/>
        </authorList>
    </citation>
    <scope>NUCLEOTIDE SEQUENCE</scope>
    <source>
        <strain evidence="2">AVDCRST_MAG88</strain>
    </source>
</reference>
<sequence>MPCTRGAGGATMRRADPRAQAVPPAPTGDTAASDRLE</sequence>
<dbReference type="EMBL" id="CADCWM010001233">
    <property type="protein sequence ID" value="CAA9590097.1"/>
    <property type="molecule type" value="Genomic_DNA"/>
</dbReference>